<accession>A0A1V9YKQ1</accession>
<proteinExistence type="predicted"/>
<dbReference type="EMBL" id="JNBR01001520">
    <property type="protein sequence ID" value="OQR86281.1"/>
    <property type="molecule type" value="Genomic_DNA"/>
</dbReference>
<sequence length="60" mass="6764">MLVVRAHAFFLKEGLAGGVGHRRHVRDLWRRDQDPTFAPAEPPKRDHTALSAAYELGDVQ</sequence>
<evidence type="ECO:0000313" key="2">
    <source>
        <dbReference type="Proteomes" id="UP000243579"/>
    </source>
</evidence>
<dbReference type="AlphaFoldDB" id="A0A1V9YKQ1"/>
<evidence type="ECO:0000313" key="1">
    <source>
        <dbReference type="EMBL" id="OQR86281.1"/>
    </source>
</evidence>
<dbReference type="Proteomes" id="UP000243579">
    <property type="component" value="Unassembled WGS sequence"/>
</dbReference>
<organism evidence="1 2">
    <name type="scientific">Achlya hypogyna</name>
    <name type="common">Oomycete</name>
    <name type="synonym">Protoachlya hypogyna</name>
    <dbReference type="NCBI Taxonomy" id="1202772"/>
    <lineage>
        <taxon>Eukaryota</taxon>
        <taxon>Sar</taxon>
        <taxon>Stramenopiles</taxon>
        <taxon>Oomycota</taxon>
        <taxon>Saprolegniomycetes</taxon>
        <taxon>Saprolegniales</taxon>
        <taxon>Achlyaceae</taxon>
        <taxon>Achlya</taxon>
    </lineage>
</organism>
<keyword evidence="2" id="KW-1185">Reference proteome</keyword>
<reference evidence="1 2" key="1">
    <citation type="journal article" date="2014" name="Genome Biol. Evol.">
        <title>The secreted proteins of Achlya hypogyna and Thraustotheca clavata identify the ancestral oomycete secretome and reveal gene acquisitions by horizontal gene transfer.</title>
        <authorList>
            <person name="Misner I."/>
            <person name="Blouin N."/>
            <person name="Leonard G."/>
            <person name="Richards T.A."/>
            <person name="Lane C.E."/>
        </authorList>
    </citation>
    <scope>NUCLEOTIDE SEQUENCE [LARGE SCALE GENOMIC DNA]</scope>
    <source>
        <strain evidence="1 2">ATCC 48635</strain>
    </source>
</reference>
<protein>
    <submittedName>
        <fullName evidence="1">Uncharacterized protein</fullName>
    </submittedName>
</protein>
<gene>
    <name evidence="1" type="ORF">ACHHYP_20501</name>
</gene>
<name>A0A1V9YKQ1_ACHHY</name>
<comment type="caution">
    <text evidence="1">The sequence shown here is derived from an EMBL/GenBank/DDBJ whole genome shotgun (WGS) entry which is preliminary data.</text>
</comment>